<dbReference type="EMBL" id="LAYJ01000053">
    <property type="protein sequence ID" value="KKI51885.1"/>
    <property type="molecule type" value="Genomic_DNA"/>
</dbReference>
<name>A0A0M2NNU2_9FIRM</name>
<protein>
    <submittedName>
        <fullName evidence="1">Uncharacterized protein</fullName>
    </submittedName>
</protein>
<keyword evidence="2" id="KW-1185">Reference proteome</keyword>
<dbReference type="AlphaFoldDB" id="A0A0M2NNU2"/>
<proteinExistence type="predicted"/>
<organism evidence="1 2">
    <name type="scientific">Christensenella hongkongensis</name>
    <dbReference type="NCBI Taxonomy" id="270498"/>
    <lineage>
        <taxon>Bacteria</taxon>
        <taxon>Bacillati</taxon>
        <taxon>Bacillota</taxon>
        <taxon>Clostridia</taxon>
        <taxon>Christensenellales</taxon>
        <taxon>Christensenellaceae</taxon>
        <taxon>Christensenella</taxon>
    </lineage>
</organism>
<accession>A0A0M2NNU2</accession>
<evidence type="ECO:0000313" key="2">
    <source>
        <dbReference type="Proteomes" id="UP000034076"/>
    </source>
</evidence>
<evidence type="ECO:0000313" key="1">
    <source>
        <dbReference type="EMBL" id="KKI51885.1"/>
    </source>
</evidence>
<gene>
    <name evidence="1" type="ORF">CHK_0568</name>
</gene>
<comment type="caution">
    <text evidence="1">The sequence shown here is derived from an EMBL/GenBank/DDBJ whole genome shotgun (WGS) entry which is preliminary data.</text>
</comment>
<sequence length="39" mass="4404">MEFLYSKMFCFERHGKAEGLAACDSQTASFLVFPPAIFL</sequence>
<dbReference type="Proteomes" id="UP000034076">
    <property type="component" value="Unassembled WGS sequence"/>
</dbReference>
<reference evidence="1 2" key="1">
    <citation type="submission" date="2015-04" db="EMBL/GenBank/DDBJ databases">
        <title>Draft genome sequence of bacteremic isolate Catabacter hongkongensis type strain HKU16T.</title>
        <authorList>
            <person name="Lau S.K."/>
            <person name="Teng J.L."/>
            <person name="Huang Y."/>
            <person name="Curreem S.O."/>
            <person name="Tsui S.K."/>
            <person name="Woo P.C."/>
        </authorList>
    </citation>
    <scope>NUCLEOTIDE SEQUENCE [LARGE SCALE GENOMIC DNA]</scope>
    <source>
        <strain evidence="1 2">HKU16</strain>
    </source>
</reference>